<evidence type="ECO:0000256" key="7">
    <source>
        <dbReference type="ARBA" id="ARBA00023136"/>
    </source>
</evidence>
<dbReference type="STRING" id="1802519.A2961_04810"/>
<feature type="transmembrane region" description="Helical" evidence="8">
    <location>
        <begin position="201"/>
        <end position="222"/>
    </location>
</feature>
<evidence type="ECO:0000259" key="9">
    <source>
        <dbReference type="Pfam" id="PF13231"/>
    </source>
</evidence>
<dbReference type="Proteomes" id="UP000177082">
    <property type="component" value="Unassembled WGS sequence"/>
</dbReference>
<keyword evidence="7 8" id="KW-0472">Membrane</keyword>
<comment type="caution">
    <text evidence="10">The sequence shown here is derived from an EMBL/GenBank/DDBJ whole genome shotgun (WGS) entry which is preliminary data.</text>
</comment>
<evidence type="ECO:0000256" key="8">
    <source>
        <dbReference type="SAM" id="Phobius"/>
    </source>
</evidence>
<evidence type="ECO:0000256" key="4">
    <source>
        <dbReference type="ARBA" id="ARBA00022679"/>
    </source>
</evidence>
<dbReference type="GO" id="GO:0016763">
    <property type="term" value="F:pentosyltransferase activity"/>
    <property type="evidence" value="ECO:0007669"/>
    <property type="project" value="TreeGrafter"/>
</dbReference>
<feature type="transmembrane region" description="Helical" evidence="8">
    <location>
        <begin position="135"/>
        <end position="153"/>
    </location>
</feature>
<dbReference type="EMBL" id="MGHF01000029">
    <property type="protein sequence ID" value="OGM62064.1"/>
    <property type="molecule type" value="Genomic_DNA"/>
</dbReference>
<protein>
    <recommendedName>
        <fullName evidence="9">Glycosyltransferase RgtA/B/C/D-like domain-containing protein</fullName>
    </recommendedName>
</protein>
<accession>A0A1F8BDD3</accession>
<feature type="transmembrane region" description="Helical" evidence="8">
    <location>
        <begin position="165"/>
        <end position="189"/>
    </location>
</feature>
<evidence type="ECO:0000256" key="6">
    <source>
        <dbReference type="ARBA" id="ARBA00022989"/>
    </source>
</evidence>
<keyword evidence="4" id="KW-0808">Transferase</keyword>
<dbReference type="Pfam" id="PF13231">
    <property type="entry name" value="PMT_2"/>
    <property type="match status" value="1"/>
</dbReference>
<evidence type="ECO:0000256" key="3">
    <source>
        <dbReference type="ARBA" id="ARBA00022676"/>
    </source>
</evidence>
<keyword evidence="5 8" id="KW-0812">Transmembrane</keyword>
<proteinExistence type="predicted"/>
<reference evidence="10 11" key="1">
    <citation type="journal article" date="2016" name="Nat. Commun.">
        <title>Thousands of microbial genomes shed light on interconnected biogeochemical processes in an aquifer system.</title>
        <authorList>
            <person name="Anantharaman K."/>
            <person name="Brown C.T."/>
            <person name="Hug L.A."/>
            <person name="Sharon I."/>
            <person name="Castelle C.J."/>
            <person name="Probst A.J."/>
            <person name="Thomas B.C."/>
            <person name="Singh A."/>
            <person name="Wilkins M.J."/>
            <person name="Karaoz U."/>
            <person name="Brodie E.L."/>
            <person name="Williams K.H."/>
            <person name="Hubbard S.S."/>
            <person name="Banfield J.F."/>
        </authorList>
    </citation>
    <scope>NUCLEOTIDE SEQUENCE [LARGE SCALE GENOMIC DNA]</scope>
</reference>
<name>A0A1F8BDD3_9BACT</name>
<sequence length="448" mass="51717">MKPQNDRWPLIALTLLSTFAFFRSINEFPLRNWDEAWYAEISKNMATNNTGLLMPFWNGKYYFDKPPMYFWLSYPIFKIFGPGEWQARAVSATAAVLTVLMIFIIGKKLFNYKIGLVAAVIFLTLGQVVERFSHGNLDALVTLFSILSFYFYIASKSNKSRVLSGIFLGSTVLTKGIVFGFYPLIWILIYEYLLGKRRVKSVVLVVLVSLTVSLWWYIYGILKFGKEFISSFILDPFAGNLSWKNPKVDFTLFKVLIRDVGFWLAPVALCLFKNFKNKLLWFLMLSVLVLSFPLNLLADKLGWFLLPVYPFVSLVIGYSILNFGKKYIFLLLLLIILQFNHVKRIELELPDRSLIGAKLGMFTKMNFNPETKLVLDSPDFPSFIYYSGLDEVTVTIQNGGKANEWWIVSHDDISEFKDYIIITKDPQKFNKDMQTITTAPYGYKLLKL</sequence>
<feature type="transmembrane region" description="Helical" evidence="8">
    <location>
        <begin position="310"/>
        <end position="337"/>
    </location>
</feature>
<dbReference type="PANTHER" id="PTHR33908:SF11">
    <property type="entry name" value="MEMBRANE PROTEIN"/>
    <property type="match status" value="1"/>
</dbReference>
<dbReference type="GO" id="GO:0005886">
    <property type="term" value="C:plasma membrane"/>
    <property type="evidence" value="ECO:0007669"/>
    <property type="project" value="UniProtKB-SubCell"/>
</dbReference>
<evidence type="ECO:0000256" key="1">
    <source>
        <dbReference type="ARBA" id="ARBA00004651"/>
    </source>
</evidence>
<dbReference type="GO" id="GO:0009103">
    <property type="term" value="P:lipopolysaccharide biosynthetic process"/>
    <property type="evidence" value="ECO:0007669"/>
    <property type="project" value="UniProtKB-ARBA"/>
</dbReference>
<dbReference type="InterPro" id="IPR050297">
    <property type="entry name" value="LipidA_mod_glycosyltrf_83"/>
</dbReference>
<keyword evidence="2" id="KW-1003">Cell membrane</keyword>
<evidence type="ECO:0000313" key="10">
    <source>
        <dbReference type="EMBL" id="OGM62064.1"/>
    </source>
</evidence>
<feature type="transmembrane region" description="Helical" evidence="8">
    <location>
        <begin position="7"/>
        <end position="25"/>
    </location>
</feature>
<dbReference type="PANTHER" id="PTHR33908">
    <property type="entry name" value="MANNOSYLTRANSFERASE YKCB-RELATED"/>
    <property type="match status" value="1"/>
</dbReference>
<feature type="transmembrane region" description="Helical" evidence="8">
    <location>
        <begin position="279"/>
        <end position="298"/>
    </location>
</feature>
<dbReference type="InterPro" id="IPR038731">
    <property type="entry name" value="RgtA/B/C-like"/>
</dbReference>
<gene>
    <name evidence="10" type="ORF">A2961_04810</name>
</gene>
<evidence type="ECO:0000256" key="2">
    <source>
        <dbReference type="ARBA" id="ARBA00022475"/>
    </source>
</evidence>
<evidence type="ECO:0000256" key="5">
    <source>
        <dbReference type="ARBA" id="ARBA00022692"/>
    </source>
</evidence>
<evidence type="ECO:0000313" key="11">
    <source>
        <dbReference type="Proteomes" id="UP000177082"/>
    </source>
</evidence>
<organism evidence="10 11">
    <name type="scientific">Candidatus Woesebacteria bacterium RIFCSPLOWO2_01_FULL_39_21</name>
    <dbReference type="NCBI Taxonomy" id="1802519"/>
    <lineage>
        <taxon>Bacteria</taxon>
        <taxon>Candidatus Woeseibacteriota</taxon>
    </lineage>
</organism>
<feature type="transmembrane region" description="Helical" evidence="8">
    <location>
        <begin position="85"/>
        <end position="105"/>
    </location>
</feature>
<dbReference type="AlphaFoldDB" id="A0A1F8BDD3"/>
<feature type="domain" description="Glycosyltransferase RgtA/B/C/D-like" evidence="9">
    <location>
        <begin position="64"/>
        <end position="216"/>
    </location>
</feature>
<keyword evidence="6 8" id="KW-1133">Transmembrane helix</keyword>
<keyword evidence="3" id="KW-0328">Glycosyltransferase</keyword>
<comment type="subcellular location">
    <subcellularLocation>
        <location evidence="1">Cell membrane</location>
        <topology evidence="1">Multi-pass membrane protein</topology>
    </subcellularLocation>
</comment>